<protein>
    <recommendedName>
        <fullName evidence="6">C2H2-type domain-containing protein</fullName>
    </recommendedName>
</protein>
<accession>A0ABQ9FL03</accession>
<feature type="domain" description="C2H2-type" evidence="6">
    <location>
        <begin position="9"/>
        <end position="37"/>
    </location>
</feature>
<feature type="domain" description="C2H2-type" evidence="6">
    <location>
        <begin position="38"/>
        <end position="67"/>
    </location>
</feature>
<dbReference type="Pfam" id="PF00096">
    <property type="entry name" value="zf-C2H2"/>
    <property type="match status" value="3"/>
</dbReference>
<feature type="domain" description="C2H2-type" evidence="6">
    <location>
        <begin position="133"/>
        <end position="160"/>
    </location>
</feature>
<dbReference type="PROSITE" id="PS00028">
    <property type="entry name" value="ZINC_FINGER_C2H2_1"/>
    <property type="match status" value="4"/>
</dbReference>
<keyword evidence="2" id="KW-0677">Repeat</keyword>
<keyword evidence="3 5" id="KW-0863">Zinc-finger</keyword>
<evidence type="ECO:0000256" key="4">
    <source>
        <dbReference type="ARBA" id="ARBA00022833"/>
    </source>
</evidence>
<evidence type="ECO:0000313" key="7">
    <source>
        <dbReference type="EMBL" id="KAJ8316365.1"/>
    </source>
</evidence>
<dbReference type="InterPro" id="IPR036236">
    <property type="entry name" value="Znf_C2H2_sf"/>
</dbReference>
<dbReference type="EMBL" id="JARBDR010000328">
    <property type="protein sequence ID" value="KAJ8316365.1"/>
    <property type="molecule type" value="Genomic_DNA"/>
</dbReference>
<dbReference type="Gene3D" id="3.30.160.60">
    <property type="entry name" value="Classic Zinc Finger"/>
    <property type="match status" value="4"/>
</dbReference>
<sequence length="234" mass="27102">MNKQMNEHHVCPKCGKEFKTLGRVNAHVRVVHPKVKAFQCYKCGKCFATNHILNAHLRNHLNSISKPYLCSFCPKRFAQSHSCKQHETIHKKSDSSFGTYQEKKLCTICHKWIVKSFFNQHLLKHMGLQLKTHVCTICNKQFANKHNLMVHNRIHSRVKPFSCEHVICLLSQNQVLFAILDGMPDLKGSLNFPARFVEKLLLTTINVNDTKPSMQNMQHLNPELGRLEVMDDIY</sequence>
<dbReference type="PANTHER" id="PTHR24409">
    <property type="entry name" value="ZINC FINGER PROTEIN 142"/>
    <property type="match status" value="1"/>
</dbReference>
<name>A0ABQ9FL03_TEGGR</name>
<keyword evidence="8" id="KW-1185">Reference proteome</keyword>
<feature type="domain" description="C2H2-type" evidence="6">
    <location>
        <begin position="68"/>
        <end position="95"/>
    </location>
</feature>
<dbReference type="Proteomes" id="UP001217089">
    <property type="component" value="Unassembled WGS sequence"/>
</dbReference>
<comment type="caution">
    <text evidence="7">The sequence shown here is derived from an EMBL/GenBank/DDBJ whole genome shotgun (WGS) entry which is preliminary data.</text>
</comment>
<evidence type="ECO:0000259" key="6">
    <source>
        <dbReference type="PROSITE" id="PS50157"/>
    </source>
</evidence>
<dbReference type="PANTHER" id="PTHR24409:SF295">
    <property type="entry name" value="AZ2-RELATED"/>
    <property type="match status" value="1"/>
</dbReference>
<evidence type="ECO:0000256" key="2">
    <source>
        <dbReference type="ARBA" id="ARBA00022737"/>
    </source>
</evidence>
<evidence type="ECO:0000256" key="3">
    <source>
        <dbReference type="ARBA" id="ARBA00022771"/>
    </source>
</evidence>
<evidence type="ECO:0000313" key="8">
    <source>
        <dbReference type="Proteomes" id="UP001217089"/>
    </source>
</evidence>
<keyword evidence="1" id="KW-0479">Metal-binding</keyword>
<dbReference type="SMART" id="SM00355">
    <property type="entry name" value="ZnF_C2H2"/>
    <property type="match status" value="5"/>
</dbReference>
<organism evidence="7 8">
    <name type="scientific">Tegillarca granosa</name>
    <name type="common">Malaysian cockle</name>
    <name type="synonym">Anadara granosa</name>
    <dbReference type="NCBI Taxonomy" id="220873"/>
    <lineage>
        <taxon>Eukaryota</taxon>
        <taxon>Metazoa</taxon>
        <taxon>Spiralia</taxon>
        <taxon>Lophotrochozoa</taxon>
        <taxon>Mollusca</taxon>
        <taxon>Bivalvia</taxon>
        <taxon>Autobranchia</taxon>
        <taxon>Pteriomorphia</taxon>
        <taxon>Arcoida</taxon>
        <taxon>Arcoidea</taxon>
        <taxon>Arcidae</taxon>
        <taxon>Tegillarca</taxon>
    </lineage>
</organism>
<keyword evidence="4" id="KW-0862">Zinc</keyword>
<dbReference type="InterPro" id="IPR013087">
    <property type="entry name" value="Znf_C2H2_type"/>
</dbReference>
<evidence type="ECO:0000256" key="5">
    <source>
        <dbReference type="PROSITE-ProRule" id="PRU00042"/>
    </source>
</evidence>
<evidence type="ECO:0000256" key="1">
    <source>
        <dbReference type="ARBA" id="ARBA00022723"/>
    </source>
</evidence>
<gene>
    <name evidence="7" type="ORF">KUTeg_006379</name>
</gene>
<proteinExistence type="predicted"/>
<dbReference type="PROSITE" id="PS50157">
    <property type="entry name" value="ZINC_FINGER_C2H2_2"/>
    <property type="match status" value="4"/>
</dbReference>
<dbReference type="SUPFAM" id="SSF57667">
    <property type="entry name" value="beta-beta-alpha zinc fingers"/>
    <property type="match status" value="3"/>
</dbReference>
<reference evidence="7 8" key="1">
    <citation type="submission" date="2022-12" db="EMBL/GenBank/DDBJ databases">
        <title>Chromosome-level genome of Tegillarca granosa.</title>
        <authorList>
            <person name="Kim J."/>
        </authorList>
    </citation>
    <scope>NUCLEOTIDE SEQUENCE [LARGE SCALE GENOMIC DNA]</scope>
    <source>
        <strain evidence="7">Teg-2019</strain>
        <tissue evidence="7">Adductor muscle</tissue>
    </source>
</reference>